<reference evidence="2 3" key="1">
    <citation type="submission" date="2021-03" db="EMBL/GenBank/DDBJ databases">
        <title>Novel species identification of genus Shewanella.</title>
        <authorList>
            <person name="Liu G."/>
            <person name="Zhang Q."/>
        </authorList>
    </citation>
    <scope>NUCLEOTIDE SEQUENCE [LARGE SCALE GENOMIC DNA]</scope>
    <source>
        <strain evidence="2 3">FJAT-51800</strain>
    </source>
</reference>
<evidence type="ECO:0000313" key="3">
    <source>
        <dbReference type="Proteomes" id="UP000662770"/>
    </source>
</evidence>
<keyword evidence="1" id="KW-1133">Transmembrane helix</keyword>
<keyword evidence="1" id="KW-0812">Transmembrane</keyword>
<dbReference type="EMBL" id="CP071503">
    <property type="protein sequence ID" value="QSX32609.1"/>
    <property type="molecule type" value="Genomic_DNA"/>
</dbReference>
<keyword evidence="3" id="KW-1185">Reference proteome</keyword>
<keyword evidence="1" id="KW-0472">Membrane</keyword>
<dbReference type="RefSeq" id="WP_207353850.1">
    <property type="nucleotide sequence ID" value="NZ_CP071503.1"/>
</dbReference>
<feature type="transmembrane region" description="Helical" evidence="1">
    <location>
        <begin position="6"/>
        <end position="27"/>
    </location>
</feature>
<proteinExistence type="predicted"/>
<organism evidence="2 3">
    <name type="scientific">Shewanella avicenniae</name>
    <dbReference type="NCBI Taxonomy" id="2814294"/>
    <lineage>
        <taxon>Bacteria</taxon>
        <taxon>Pseudomonadati</taxon>
        <taxon>Pseudomonadota</taxon>
        <taxon>Gammaproteobacteria</taxon>
        <taxon>Alteromonadales</taxon>
        <taxon>Shewanellaceae</taxon>
        <taxon>Shewanella</taxon>
    </lineage>
</organism>
<protein>
    <submittedName>
        <fullName evidence="2">DUF2730 family protein</fullName>
    </submittedName>
</protein>
<dbReference type="Pfam" id="PF10805">
    <property type="entry name" value="DUF2730"/>
    <property type="match status" value="1"/>
</dbReference>
<accession>A0ABX7QMD0</accession>
<gene>
    <name evidence="2" type="ORF">JYB87_12700</name>
</gene>
<name>A0ABX7QMD0_9GAMM</name>
<dbReference type="Proteomes" id="UP000662770">
    <property type="component" value="Chromosome"/>
</dbReference>
<dbReference type="InterPro" id="IPR020269">
    <property type="entry name" value="Phage_Mu_Releasin"/>
</dbReference>
<evidence type="ECO:0000256" key="1">
    <source>
        <dbReference type="SAM" id="Phobius"/>
    </source>
</evidence>
<evidence type="ECO:0000313" key="2">
    <source>
        <dbReference type="EMBL" id="QSX32609.1"/>
    </source>
</evidence>
<sequence length="111" mass="12681">MLEVLFKVWPIVATIGSVLGTLGMAWLSRKFVPMAEHSKVVEMVDAHETRLNQVEQHLDAMPTREELHALDKMLTGLGERLGGMERGINRLENKTDMLLENELREKRRGDD</sequence>